<reference evidence="2 3" key="1">
    <citation type="submission" date="2018-06" db="EMBL/GenBank/DDBJ databases">
        <authorList>
            <consortium name="Pathogen Informatics"/>
            <person name="Doyle S."/>
        </authorList>
    </citation>
    <scope>NUCLEOTIDE SEQUENCE [LARGE SCALE GENOMIC DNA]</scope>
    <source>
        <strain evidence="2 3">NCTC8580</strain>
    </source>
</reference>
<accession>A0A380Q4E2</accession>
<proteinExistence type="predicted"/>
<evidence type="ECO:0000313" key="4">
    <source>
        <dbReference type="Proteomes" id="UP000268669"/>
    </source>
</evidence>
<gene>
    <name evidence="1" type="ORF">EGX47_09955</name>
    <name evidence="2" type="ORF">NCTC8580_00423</name>
</gene>
<dbReference type="EMBL" id="UHJC01000001">
    <property type="protein sequence ID" value="SUP80372.1"/>
    <property type="molecule type" value="Genomic_DNA"/>
</dbReference>
<dbReference type="Proteomes" id="UP000268669">
    <property type="component" value="Chromosome"/>
</dbReference>
<reference evidence="1 4" key="2">
    <citation type="submission" date="2018-11" db="EMBL/GenBank/DDBJ databases">
        <title>FDA dAtabase for Regulatory Grade micrObial Sequences (FDA-ARGOS): Supporting development and validation of Infectious Disease Dx tests.</title>
        <authorList>
            <person name="Bliska J."/>
            <person name="Cleland M.-M."/>
            <person name="Tallon L."/>
            <person name="Sadzewicz L."/>
            <person name="Zhao X."/>
            <person name="Vavikolanu K."/>
            <person name="Mehta A."/>
            <person name="Aluvathingal J."/>
            <person name="Nadendla S."/>
            <person name="Yan Y."/>
            <person name="Sichtig H."/>
        </authorList>
    </citation>
    <scope>NUCLEOTIDE SEQUENCE [LARGE SCALE GENOMIC DNA]</scope>
    <source>
        <strain evidence="1 4">FDAARGOS_581</strain>
    </source>
</reference>
<keyword evidence="4" id="KW-1185">Reference proteome</keyword>
<protein>
    <submittedName>
        <fullName evidence="2">Uncharacterized protein</fullName>
    </submittedName>
</protein>
<name>A0A380Q4E2_YERPU</name>
<dbReference type="RefSeq" id="WP_038823218.1">
    <property type="nucleotide sequence ID" value="NZ_AP031366.1"/>
</dbReference>
<dbReference type="EMBL" id="CP033713">
    <property type="protein sequence ID" value="AYW91609.1"/>
    <property type="molecule type" value="Genomic_DNA"/>
</dbReference>
<organism evidence="2 3">
    <name type="scientific">Yersinia pseudotuberculosis</name>
    <dbReference type="NCBI Taxonomy" id="633"/>
    <lineage>
        <taxon>Bacteria</taxon>
        <taxon>Pseudomonadati</taxon>
        <taxon>Pseudomonadota</taxon>
        <taxon>Gammaproteobacteria</taxon>
        <taxon>Enterobacterales</taxon>
        <taxon>Yersiniaceae</taxon>
        <taxon>Yersinia</taxon>
    </lineage>
</organism>
<evidence type="ECO:0000313" key="1">
    <source>
        <dbReference type="EMBL" id="AYW91609.1"/>
    </source>
</evidence>
<dbReference type="AlphaFoldDB" id="A0A380Q4E2"/>
<evidence type="ECO:0000313" key="2">
    <source>
        <dbReference type="EMBL" id="SUP80372.1"/>
    </source>
</evidence>
<dbReference type="Proteomes" id="UP000255087">
    <property type="component" value="Unassembled WGS sequence"/>
</dbReference>
<sequence length="69" mass="8430">MTEDELRKNLRYLIDKYIIDKNKKDEIYNYIDREDVPVKGILADLNNFRVEKITQDDGNLIRDIYFHYC</sequence>
<evidence type="ECO:0000313" key="3">
    <source>
        <dbReference type="Proteomes" id="UP000255087"/>
    </source>
</evidence>